<organism evidence="2 3">
    <name type="scientific">Caerostris darwini</name>
    <dbReference type="NCBI Taxonomy" id="1538125"/>
    <lineage>
        <taxon>Eukaryota</taxon>
        <taxon>Metazoa</taxon>
        <taxon>Ecdysozoa</taxon>
        <taxon>Arthropoda</taxon>
        <taxon>Chelicerata</taxon>
        <taxon>Arachnida</taxon>
        <taxon>Araneae</taxon>
        <taxon>Araneomorphae</taxon>
        <taxon>Entelegynae</taxon>
        <taxon>Araneoidea</taxon>
        <taxon>Araneidae</taxon>
        <taxon>Caerostris</taxon>
    </lineage>
</organism>
<evidence type="ECO:0000313" key="3">
    <source>
        <dbReference type="Proteomes" id="UP001054837"/>
    </source>
</evidence>
<gene>
    <name evidence="2" type="ORF">CDAR_605991</name>
</gene>
<dbReference type="EMBL" id="BPLQ01010730">
    <property type="protein sequence ID" value="GIY52967.1"/>
    <property type="molecule type" value="Genomic_DNA"/>
</dbReference>
<name>A0AAV4U5E8_9ARAC</name>
<keyword evidence="3" id="KW-1185">Reference proteome</keyword>
<evidence type="ECO:0000313" key="2">
    <source>
        <dbReference type="EMBL" id="GIY52967.1"/>
    </source>
</evidence>
<accession>A0AAV4U5E8</accession>
<comment type="caution">
    <text evidence="2">The sequence shown here is derived from an EMBL/GenBank/DDBJ whole genome shotgun (WGS) entry which is preliminary data.</text>
</comment>
<proteinExistence type="predicted"/>
<reference evidence="2 3" key="1">
    <citation type="submission" date="2021-06" db="EMBL/GenBank/DDBJ databases">
        <title>Caerostris darwini draft genome.</title>
        <authorList>
            <person name="Kono N."/>
            <person name="Arakawa K."/>
        </authorList>
    </citation>
    <scope>NUCLEOTIDE SEQUENCE [LARGE SCALE GENOMIC DNA]</scope>
</reference>
<feature type="region of interest" description="Disordered" evidence="1">
    <location>
        <begin position="77"/>
        <end position="105"/>
    </location>
</feature>
<dbReference type="AlphaFoldDB" id="A0AAV4U5E8"/>
<protein>
    <submittedName>
        <fullName evidence="2">Uncharacterized protein</fullName>
    </submittedName>
</protein>
<dbReference type="Proteomes" id="UP001054837">
    <property type="component" value="Unassembled WGS sequence"/>
</dbReference>
<evidence type="ECO:0000256" key="1">
    <source>
        <dbReference type="SAM" id="MobiDB-lite"/>
    </source>
</evidence>
<sequence length="105" mass="12098">MFASKSKPRYALYYITALRFKPALAGKPIGIFSIQKEMQENEGLRQALSQSFHYSSLDTEFYSSLLEEMKEFYKNLLSPETDNEDEASETANEPITSDEIEQKIK</sequence>